<dbReference type="PANTHER" id="PTHR15665">
    <property type="entry name" value="ASTEROID PROTEIN"/>
    <property type="match status" value="1"/>
</dbReference>
<dbReference type="OrthoDB" id="25987at2759"/>
<dbReference type="PANTHER" id="PTHR15665:SF1">
    <property type="entry name" value="PROTEIN ASTEROID HOMOLOG 1"/>
    <property type="match status" value="1"/>
</dbReference>
<reference evidence="3 4" key="1">
    <citation type="journal article" date="2015" name="Fungal Genet. Biol.">
        <title>Evolution of novel wood decay mechanisms in Agaricales revealed by the genome sequences of Fistulina hepatica and Cylindrobasidium torrendii.</title>
        <authorList>
            <person name="Floudas D."/>
            <person name="Held B.W."/>
            <person name="Riley R."/>
            <person name="Nagy L.G."/>
            <person name="Koehler G."/>
            <person name="Ransdell A.S."/>
            <person name="Younus H."/>
            <person name="Chow J."/>
            <person name="Chiniquy J."/>
            <person name="Lipzen A."/>
            <person name="Tritt A."/>
            <person name="Sun H."/>
            <person name="Haridas S."/>
            <person name="LaButti K."/>
            <person name="Ohm R.A."/>
            <person name="Kues U."/>
            <person name="Blanchette R.A."/>
            <person name="Grigoriev I.V."/>
            <person name="Minto R.E."/>
            <person name="Hibbett D.S."/>
        </authorList>
    </citation>
    <scope>NUCLEOTIDE SEQUENCE [LARGE SCALE GENOMIC DNA]</scope>
    <source>
        <strain evidence="3 4">FP15055 ss-10</strain>
    </source>
</reference>
<dbReference type="Proteomes" id="UP000054007">
    <property type="component" value="Unassembled WGS sequence"/>
</dbReference>
<feature type="region of interest" description="Disordered" evidence="2">
    <location>
        <begin position="499"/>
        <end position="575"/>
    </location>
</feature>
<dbReference type="InterPro" id="IPR029060">
    <property type="entry name" value="PIN-like_dom_sf"/>
</dbReference>
<proteinExistence type="inferred from homology"/>
<accession>A0A0D7B148</accession>
<evidence type="ECO:0000256" key="1">
    <source>
        <dbReference type="ARBA" id="ARBA00007398"/>
    </source>
</evidence>
<evidence type="ECO:0000256" key="2">
    <source>
        <dbReference type="SAM" id="MobiDB-lite"/>
    </source>
</evidence>
<dbReference type="InterPro" id="IPR026832">
    <property type="entry name" value="Asteroid"/>
</dbReference>
<dbReference type="Gene3D" id="3.40.50.1010">
    <property type="entry name" value="5'-nuclease"/>
    <property type="match status" value="1"/>
</dbReference>
<gene>
    <name evidence="3" type="ORF">CYLTODRAFT_458317</name>
</gene>
<evidence type="ECO:0000313" key="4">
    <source>
        <dbReference type="Proteomes" id="UP000054007"/>
    </source>
</evidence>
<name>A0A0D7B148_9AGAR</name>
<feature type="compositionally biased region" description="Acidic residues" evidence="2">
    <location>
        <begin position="506"/>
        <end position="528"/>
    </location>
</feature>
<evidence type="ECO:0008006" key="5">
    <source>
        <dbReference type="Google" id="ProtNLM"/>
    </source>
</evidence>
<keyword evidence="4" id="KW-1185">Reference proteome</keyword>
<evidence type="ECO:0000313" key="3">
    <source>
        <dbReference type="EMBL" id="KIY63226.1"/>
    </source>
</evidence>
<organism evidence="3 4">
    <name type="scientific">Cylindrobasidium torrendii FP15055 ss-10</name>
    <dbReference type="NCBI Taxonomy" id="1314674"/>
    <lineage>
        <taxon>Eukaryota</taxon>
        <taxon>Fungi</taxon>
        <taxon>Dikarya</taxon>
        <taxon>Basidiomycota</taxon>
        <taxon>Agaricomycotina</taxon>
        <taxon>Agaricomycetes</taxon>
        <taxon>Agaricomycetidae</taxon>
        <taxon>Agaricales</taxon>
        <taxon>Marasmiineae</taxon>
        <taxon>Physalacriaceae</taxon>
        <taxon>Cylindrobasidium</taxon>
    </lineage>
</organism>
<dbReference type="EMBL" id="KN880712">
    <property type="protein sequence ID" value="KIY63226.1"/>
    <property type="molecule type" value="Genomic_DNA"/>
</dbReference>
<dbReference type="SUPFAM" id="SSF88723">
    <property type="entry name" value="PIN domain-like"/>
    <property type="match status" value="1"/>
</dbReference>
<protein>
    <recommendedName>
        <fullName evidence="5">PIN domain-like protein</fullName>
    </recommendedName>
</protein>
<sequence length="822" mass="90682">MGVHGLTTYLRENKRTLSKTIQLPSSQDGARIPIVVDAWSLIYALHQKSNLSWIYGGEYGEFGKLVTSVVEAWLKVGFKVSFVFDGPYPEIKFSTLVSRGSKSIIEPCLLFFRTSAVSRTSPHFLRETRVIPPLYLAATVKALETLKTTTNDLDIHFADEECDPYAVELAGRLRGYVVGTDSDFVILNADGYQGYIPLDELVWTTPVVEAPMEDVPDDGFQQVTNAKSRARAAKAAASIGRGVIPPEDTTDISLTCSVFQPSVLASHLSLPVTLLPLLASLVGNDFTNLDITTRLNIHQLFFERRMTSAQRIELVAKTIHTILVPTARRKSKYQVGSVMDLIDRTVHALTARVTHTMGPGQIDIVVDRVAEGALQYAIPKYQREHDEDEGLWPSRICALHVPDVCPLIRAFSRRLEVEAEAATDDEDSDEVLMRIHIRTVYLDAYRRGRFPPLLVNTLTSGTAWPRLFMENPDVETVSRLTGDIRQWTYAVLNDSLGLPEEAIPTPEEDGNDSDNSDELVDVTEDESDSTSSDLSEGKSDLLAPLRGALHSLRNPPPGNLHSSSTSTKAPQPQRTITEYVRRGTRLADEEVEVPSLDELLESISDETFNFHDSKVPLVLQDTDVRLTVMLRALRSDIPGLRDLEPEQMLIVLVLRCVVRTLHDRAQDAGSHAREIERWTERESRCLIASFGWGVTTTGGATAGDQPQIVDRHIQLTAQMLHAYETISHFAQALLLFDVLASPVHLFSGRAFHTYLTGALECPEVPPALWEACTHGMEGTFAGESARKKKGKKAKASGASAPVKAKLAPSNAGLFGMLADMGA</sequence>
<comment type="similarity">
    <text evidence="1">Belongs to the asteroid family.</text>
</comment>
<dbReference type="AlphaFoldDB" id="A0A0D7B148"/>
<feature type="compositionally biased region" description="Polar residues" evidence="2">
    <location>
        <begin position="560"/>
        <end position="575"/>
    </location>
</feature>
<dbReference type="STRING" id="1314674.A0A0D7B148"/>